<name>A0ACD5Z3N3_AVESA</name>
<dbReference type="Proteomes" id="UP001732700">
    <property type="component" value="Chromosome 6C"/>
</dbReference>
<sequence>MLRLRACIVSHILSSPPTSAIFTLRRLISGAAPAISPNPGFAVDDYLVHTCGLTRAQALKASRQLSHLKSSSKPDAVLAFLSGHGFSSAEVAATVAKYPKLLCAGVERTLAPRFVGLTGLGLSGPDIARLISIVGMHFRLRSVVSKVHFYLLFFRSTENFFRALKCNSYLLGFDLERKIKPNVAILQECVLNACDVAKLCISEPRILSTKPERIRAMVTSAEGLGVPLGSGMFWKAFHAVAFLSEENIIARVDYLKKAFRWSDAEARIAVAKAPTLLQRSKEMLRCKSEFLILEVGLEPAYIAHRPVIICLSLEGRLRPRHYVRKFLKENGFLDCDWSFATVVMITDVVFVEKYICPHKEAAPHLAEDYAAACRGEVPANFRSASTKNKALKIG</sequence>
<protein>
    <submittedName>
        <fullName evidence="1">Uncharacterized protein</fullName>
    </submittedName>
</protein>
<accession>A0ACD5Z3N3</accession>
<evidence type="ECO:0000313" key="1">
    <source>
        <dbReference type="EnsemblPlants" id="AVESA.00010b.r2.6CG1123270.1.CDS.1"/>
    </source>
</evidence>
<reference evidence="1" key="1">
    <citation type="submission" date="2021-05" db="EMBL/GenBank/DDBJ databases">
        <authorList>
            <person name="Scholz U."/>
            <person name="Mascher M."/>
            <person name="Fiebig A."/>
        </authorList>
    </citation>
    <scope>NUCLEOTIDE SEQUENCE [LARGE SCALE GENOMIC DNA]</scope>
</reference>
<evidence type="ECO:0000313" key="2">
    <source>
        <dbReference type="Proteomes" id="UP001732700"/>
    </source>
</evidence>
<dbReference type="EnsemblPlants" id="AVESA.00010b.r2.6CG1123270.1">
    <property type="protein sequence ID" value="AVESA.00010b.r2.6CG1123270.1.CDS.1"/>
    <property type="gene ID" value="AVESA.00010b.r2.6CG1123270"/>
</dbReference>
<reference evidence="1" key="2">
    <citation type="submission" date="2025-09" db="UniProtKB">
        <authorList>
            <consortium name="EnsemblPlants"/>
        </authorList>
    </citation>
    <scope>IDENTIFICATION</scope>
</reference>
<proteinExistence type="predicted"/>
<organism evidence="1 2">
    <name type="scientific">Avena sativa</name>
    <name type="common">Oat</name>
    <dbReference type="NCBI Taxonomy" id="4498"/>
    <lineage>
        <taxon>Eukaryota</taxon>
        <taxon>Viridiplantae</taxon>
        <taxon>Streptophyta</taxon>
        <taxon>Embryophyta</taxon>
        <taxon>Tracheophyta</taxon>
        <taxon>Spermatophyta</taxon>
        <taxon>Magnoliopsida</taxon>
        <taxon>Liliopsida</taxon>
        <taxon>Poales</taxon>
        <taxon>Poaceae</taxon>
        <taxon>BOP clade</taxon>
        <taxon>Pooideae</taxon>
        <taxon>Poodae</taxon>
        <taxon>Poeae</taxon>
        <taxon>Poeae Chloroplast Group 1 (Aveneae type)</taxon>
        <taxon>Aveninae</taxon>
        <taxon>Avena</taxon>
    </lineage>
</organism>
<keyword evidence="2" id="KW-1185">Reference proteome</keyword>